<feature type="region of interest" description="Disordered" evidence="1">
    <location>
        <begin position="211"/>
        <end position="236"/>
    </location>
</feature>
<organism evidence="2 3">
    <name type="scientific">Stylonychia lemnae</name>
    <name type="common">Ciliate</name>
    <dbReference type="NCBI Taxonomy" id="5949"/>
    <lineage>
        <taxon>Eukaryota</taxon>
        <taxon>Sar</taxon>
        <taxon>Alveolata</taxon>
        <taxon>Ciliophora</taxon>
        <taxon>Intramacronucleata</taxon>
        <taxon>Spirotrichea</taxon>
        <taxon>Stichotrichia</taxon>
        <taxon>Sporadotrichida</taxon>
        <taxon>Oxytrichidae</taxon>
        <taxon>Stylonychinae</taxon>
        <taxon>Stylonychia</taxon>
    </lineage>
</organism>
<accession>A0A078B7P6</accession>
<protein>
    <submittedName>
        <fullName evidence="2">Uncharacterized protein</fullName>
    </submittedName>
</protein>
<evidence type="ECO:0000313" key="2">
    <source>
        <dbReference type="EMBL" id="CDW90399.1"/>
    </source>
</evidence>
<feature type="compositionally biased region" description="Basic residues" evidence="1">
    <location>
        <begin position="213"/>
        <end position="222"/>
    </location>
</feature>
<dbReference type="EMBL" id="CCKQ01018432">
    <property type="protein sequence ID" value="CDW90399.1"/>
    <property type="molecule type" value="Genomic_DNA"/>
</dbReference>
<gene>
    <name evidence="2" type="primary">Contig18911.g20067</name>
    <name evidence="2" type="ORF">STYLEM_19542</name>
</gene>
<sequence>MIQTGSSSNSPAIGNSFLQQIQEQSILINKLADQKIFLQNIQQQTQNVQQQTMRISVGGIPGLGDDRIMFIIDSQKHKNVQQVIQDICQTMGASGDPANYVLKVAENVQQQQAAIKQRESSEQSPNGVLQIQQPMANQYQSQQQIYQQLSQQILTKSENINSAKQQYTPQYQQQPQIATPQYSQSSTIANYHQPSQPIQIPKTQLLSTAHISGHGKRGRPRIIKPENDPKIKNEPGNNQQERVILTDQVNYFRMNSLKIRDPNFLFEEIQQRCINMIAIVDIICIKSQEAYHLNEKDSEPGDCEFKLEYSKRDETEFYQLSKFVLQHSHPMDQNMIVETRIQKLNTPYLIQDKEEESVQSNGHYTESNQPKSVNFFQNMLEVLDSSFYKAENNQQQTSFQPFIMNLSLEIDPRIKGKMMMFKEFYLANSNLCRIKTQGCKERSDHWSD</sequence>
<evidence type="ECO:0000313" key="3">
    <source>
        <dbReference type="Proteomes" id="UP000039865"/>
    </source>
</evidence>
<evidence type="ECO:0000256" key="1">
    <source>
        <dbReference type="SAM" id="MobiDB-lite"/>
    </source>
</evidence>
<keyword evidence="3" id="KW-1185">Reference proteome</keyword>
<feature type="compositionally biased region" description="Basic and acidic residues" evidence="1">
    <location>
        <begin position="223"/>
        <end position="233"/>
    </location>
</feature>
<dbReference type="Proteomes" id="UP000039865">
    <property type="component" value="Unassembled WGS sequence"/>
</dbReference>
<reference evidence="2 3" key="1">
    <citation type="submission" date="2014-06" db="EMBL/GenBank/DDBJ databases">
        <authorList>
            <person name="Swart Estienne"/>
        </authorList>
    </citation>
    <scope>NUCLEOTIDE SEQUENCE [LARGE SCALE GENOMIC DNA]</scope>
    <source>
        <strain evidence="2 3">130c</strain>
    </source>
</reference>
<dbReference type="AlphaFoldDB" id="A0A078B7P6"/>
<proteinExistence type="predicted"/>
<name>A0A078B7P6_STYLE</name>
<dbReference type="InParanoid" id="A0A078B7P6"/>